<dbReference type="Proteomes" id="UP000184330">
    <property type="component" value="Unassembled WGS sequence"/>
</dbReference>
<feature type="transmembrane region" description="Helical" evidence="7">
    <location>
        <begin position="208"/>
        <end position="229"/>
    </location>
</feature>
<protein>
    <recommendedName>
        <fullName evidence="8">Rhodopsin domain-containing protein</fullName>
    </recommendedName>
</protein>
<accession>A0A1L7X8H5</accession>
<evidence type="ECO:0000256" key="6">
    <source>
        <dbReference type="SAM" id="MobiDB-lite"/>
    </source>
</evidence>
<keyword evidence="3 7" id="KW-1133">Transmembrane helix</keyword>
<feature type="region of interest" description="Disordered" evidence="6">
    <location>
        <begin position="372"/>
        <end position="430"/>
    </location>
</feature>
<feature type="compositionally biased region" description="Basic and acidic residues" evidence="6">
    <location>
        <begin position="393"/>
        <end position="405"/>
    </location>
</feature>
<dbReference type="EMBL" id="FJOG01000018">
    <property type="protein sequence ID" value="CZR61328.1"/>
    <property type="molecule type" value="Genomic_DNA"/>
</dbReference>
<evidence type="ECO:0000256" key="5">
    <source>
        <dbReference type="ARBA" id="ARBA00038359"/>
    </source>
</evidence>
<keyword evidence="4 7" id="KW-0472">Membrane</keyword>
<organism evidence="9 10">
    <name type="scientific">Phialocephala subalpina</name>
    <dbReference type="NCBI Taxonomy" id="576137"/>
    <lineage>
        <taxon>Eukaryota</taxon>
        <taxon>Fungi</taxon>
        <taxon>Dikarya</taxon>
        <taxon>Ascomycota</taxon>
        <taxon>Pezizomycotina</taxon>
        <taxon>Leotiomycetes</taxon>
        <taxon>Helotiales</taxon>
        <taxon>Mollisiaceae</taxon>
        <taxon>Phialocephala</taxon>
        <taxon>Phialocephala fortinii species complex</taxon>
    </lineage>
</organism>
<evidence type="ECO:0000313" key="9">
    <source>
        <dbReference type="EMBL" id="CZR61328.1"/>
    </source>
</evidence>
<dbReference type="InterPro" id="IPR052337">
    <property type="entry name" value="SAT4-like"/>
</dbReference>
<feature type="domain" description="Rhodopsin" evidence="8">
    <location>
        <begin position="172"/>
        <end position="305"/>
    </location>
</feature>
<dbReference type="PANTHER" id="PTHR33048">
    <property type="entry name" value="PTH11-LIKE INTEGRAL MEMBRANE PROTEIN (AFU_ORTHOLOGUE AFUA_5G11245)"/>
    <property type="match status" value="1"/>
</dbReference>
<keyword evidence="2 7" id="KW-0812">Transmembrane</keyword>
<dbReference type="Pfam" id="PF20684">
    <property type="entry name" value="Fung_rhodopsin"/>
    <property type="match status" value="1"/>
</dbReference>
<feature type="transmembrane region" description="Helical" evidence="7">
    <location>
        <begin position="241"/>
        <end position="258"/>
    </location>
</feature>
<feature type="transmembrane region" description="Helical" evidence="7">
    <location>
        <begin position="278"/>
        <end position="297"/>
    </location>
</feature>
<dbReference type="InterPro" id="IPR049326">
    <property type="entry name" value="Rhodopsin_dom_fungi"/>
</dbReference>
<evidence type="ECO:0000256" key="7">
    <source>
        <dbReference type="SAM" id="Phobius"/>
    </source>
</evidence>
<feature type="compositionally biased region" description="Basic and acidic residues" evidence="6">
    <location>
        <begin position="419"/>
        <end position="430"/>
    </location>
</feature>
<dbReference type="AlphaFoldDB" id="A0A1L7X8H5"/>
<evidence type="ECO:0000256" key="2">
    <source>
        <dbReference type="ARBA" id="ARBA00022692"/>
    </source>
</evidence>
<evidence type="ECO:0000256" key="4">
    <source>
        <dbReference type="ARBA" id="ARBA00023136"/>
    </source>
</evidence>
<evidence type="ECO:0000256" key="3">
    <source>
        <dbReference type="ARBA" id="ARBA00022989"/>
    </source>
</evidence>
<evidence type="ECO:0000313" key="10">
    <source>
        <dbReference type="Proteomes" id="UP000184330"/>
    </source>
</evidence>
<dbReference type="GO" id="GO:0016020">
    <property type="term" value="C:membrane"/>
    <property type="evidence" value="ECO:0007669"/>
    <property type="project" value="UniProtKB-SubCell"/>
</dbReference>
<dbReference type="PANTHER" id="PTHR33048:SF131">
    <property type="entry name" value="INTEGRAL MEMBRANE PROTEIN"/>
    <property type="match status" value="1"/>
</dbReference>
<name>A0A1L7X8H5_9HELO</name>
<dbReference type="OrthoDB" id="3514788at2759"/>
<gene>
    <name evidence="9" type="ORF">PAC_11224</name>
</gene>
<reference evidence="9 10" key="1">
    <citation type="submission" date="2016-03" db="EMBL/GenBank/DDBJ databases">
        <authorList>
            <person name="Ploux O."/>
        </authorList>
    </citation>
    <scope>NUCLEOTIDE SEQUENCE [LARGE SCALE GENOMIC DNA]</scope>
    <source>
        <strain evidence="9 10">UAMH 11012</strain>
    </source>
</reference>
<sequence>MSVSAADFPAGTENRLSMRIGCYILFGICTCTLLVRFYVRTCIARKLGLDDYLILTSWVRTALEPPLRKETVADRATAACRGGAHCLCEVAVREWDRLAHRGFGNTTKRRDSIDSIHFVAMDNASSVLFRAWVHQGFDRSALPSARCNPAATTNPLGNVNILVGARCLIDYRKSIVVAGFLCTPLKQVWTTPSAIGGPTCINILSFNYYNAALFVISDIFLALAPLAVIRKLQMDVKKKRALAIMFSLGVLAIGGTIARQATNAIAINNTADFTWHWAPTALCSILESSLGIIFVCVPAMAPLFKNWVGGSTSAKYTPDDYQPKRPSAFSKLRSKPKLRPDDESILCETRITAMDAKDRDGAVESYEMDQHAGNFAGDSGSERRIITPPSGAGEKRVGSNKEHKNGFNRQNGVMVNTEYKIDRTNRKSVK</sequence>
<comment type="similarity">
    <text evidence="5">Belongs to the SAT4 family.</text>
</comment>
<feature type="region of interest" description="Disordered" evidence="6">
    <location>
        <begin position="315"/>
        <end position="337"/>
    </location>
</feature>
<proteinExistence type="inferred from homology"/>
<comment type="subcellular location">
    <subcellularLocation>
        <location evidence="1">Membrane</location>
        <topology evidence="1">Multi-pass membrane protein</topology>
    </subcellularLocation>
</comment>
<evidence type="ECO:0000256" key="1">
    <source>
        <dbReference type="ARBA" id="ARBA00004141"/>
    </source>
</evidence>
<dbReference type="STRING" id="576137.A0A1L7X8H5"/>
<feature type="transmembrane region" description="Helical" evidence="7">
    <location>
        <begin position="20"/>
        <end position="39"/>
    </location>
</feature>
<keyword evidence="10" id="KW-1185">Reference proteome</keyword>
<evidence type="ECO:0000259" key="8">
    <source>
        <dbReference type="Pfam" id="PF20684"/>
    </source>
</evidence>